<dbReference type="Proteomes" id="UP000628736">
    <property type="component" value="Unassembled WGS sequence"/>
</dbReference>
<name>A0A8J6J7M1_9FIRM</name>
<proteinExistence type="predicted"/>
<feature type="transmembrane region" description="Helical" evidence="1">
    <location>
        <begin position="72"/>
        <end position="95"/>
    </location>
</feature>
<accession>A0A8J6J7M1</accession>
<dbReference type="AlphaFoldDB" id="A0A8J6J7M1"/>
<reference evidence="2" key="1">
    <citation type="submission" date="2020-08" db="EMBL/GenBank/DDBJ databases">
        <title>Genome public.</title>
        <authorList>
            <person name="Liu C."/>
            <person name="Sun Q."/>
        </authorList>
    </citation>
    <scope>NUCLEOTIDE SEQUENCE</scope>
    <source>
        <strain evidence="2">NSJ-23</strain>
    </source>
</reference>
<keyword evidence="1" id="KW-0812">Transmembrane</keyword>
<comment type="caution">
    <text evidence="2">The sequence shown here is derived from an EMBL/GenBank/DDBJ whole genome shotgun (WGS) entry which is preliminary data.</text>
</comment>
<sequence>MEALAFFVLTPLPAGIIQFFLSRSRLPRWAKRGPAVLVMLAGMVCFLGAVDCLPLPNTYWLDDGSFLAFPDYFYGMLFSLPALFGLGAGALFSVAQWSE</sequence>
<evidence type="ECO:0000256" key="1">
    <source>
        <dbReference type="SAM" id="Phobius"/>
    </source>
</evidence>
<gene>
    <name evidence="2" type="ORF">H8S11_04015</name>
</gene>
<evidence type="ECO:0000313" key="2">
    <source>
        <dbReference type="EMBL" id="MBC5721980.1"/>
    </source>
</evidence>
<evidence type="ECO:0000313" key="3">
    <source>
        <dbReference type="Proteomes" id="UP000628736"/>
    </source>
</evidence>
<keyword evidence="3" id="KW-1185">Reference proteome</keyword>
<dbReference type="EMBL" id="JACOPO010000002">
    <property type="protein sequence ID" value="MBC5721980.1"/>
    <property type="molecule type" value="Genomic_DNA"/>
</dbReference>
<feature type="transmembrane region" description="Helical" evidence="1">
    <location>
        <begin position="35"/>
        <end position="60"/>
    </location>
</feature>
<protein>
    <submittedName>
        <fullName evidence="2">Uncharacterized protein</fullName>
    </submittedName>
</protein>
<feature type="transmembrane region" description="Helical" evidence="1">
    <location>
        <begin position="6"/>
        <end position="23"/>
    </location>
</feature>
<organism evidence="2 3">
    <name type="scientific">Flintibacter hominis</name>
    <dbReference type="NCBI Taxonomy" id="2763048"/>
    <lineage>
        <taxon>Bacteria</taxon>
        <taxon>Bacillati</taxon>
        <taxon>Bacillota</taxon>
        <taxon>Clostridia</taxon>
        <taxon>Eubacteriales</taxon>
        <taxon>Flintibacter</taxon>
    </lineage>
</organism>
<dbReference type="RefSeq" id="WP_186852267.1">
    <property type="nucleotide sequence ID" value="NZ_JACOPO010000002.1"/>
</dbReference>
<keyword evidence="1" id="KW-0472">Membrane</keyword>
<keyword evidence="1" id="KW-1133">Transmembrane helix</keyword>